<dbReference type="EMBL" id="BAAAPH010000011">
    <property type="protein sequence ID" value="GAA1576668.1"/>
    <property type="molecule type" value="Genomic_DNA"/>
</dbReference>
<accession>A0ABN2DIH4</accession>
<reference evidence="1 2" key="1">
    <citation type="journal article" date="2019" name="Int. J. Syst. Evol. Microbiol.">
        <title>The Global Catalogue of Microorganisms (GCM) 10K type strain sequencing project: providing services to taxonomists for standard genome sequencing and annotation.</title>
        <authorList>
            <consortium name="The Broad Institute Genomics Platform"/>
            <consortium name="The Broad Institute Genome Sequencing Center for Infectious Disease"/>
            <person name="Wu L."/>
            <person name="Ma J."/>
        </authorList>
    </citation>
    <scope>NUCLEOTIDE SEQUENCE [LARGE SCALE GENOMIC DNA]</scope>
    <source>
        <strain evidence="1 2">JCM 15572</strain>
    </source>
</reference>
<gene>
    <name evidence="1" type="ORF">GCM10009804_36620</name>
</gene>
<evidence type="ECO:0000313" key="1">
    <source>
        <dbReference type="EMBL" id="GAA1576668.1"/>
    </source>
</evidence>
<proteinExistence type="predicted"/>
<sequence>MPSAAGVRGWADVGLGAAGCKQGWGALWSRGGALPPDKVKQLPLAVLVELMDRRVGDGLGTEGRPGWVSENLAEIEYVLLLPYTWNRGIMLRCNAVAFLRSAAPGAAAVGRFPIDLTQPEYHALVTVSGRAAGKRSWDVLLYFPMLPLDEPTTQDFAE</sequence>
<protein>
    <submittedName>
        <fullName evidence="1">Uncharacterized protein</fullName>
    </submittedName>
</protein>
<evidence type="ECO:0000313" key="2">
    <source>
        <dbReference type="Proteomes" id="UP001501705"/>
    </source>
</evidence>
<name>A0ABN2DIH4_9ACTN</name>
<keyword evidence="2" id="KW-1185">Reference proteome</keyword>
<dbReference type="Proteomes" id="UP001501705">
    <property type="component" value="Unassembled WGS sequence"/>
</dbReference>
<organism evidence="1 2">
    <name type="scientific">Kribbella hippodromi</name>
    <dbReference type="NCBI Taxonomy" id="434347"/>
    <lineage>
        <taxon>Bacteria</taxon>
        <taxon>Bacillati</taxon>
        <taxon>Actinomycetota</taxon>
        <taxon>Actinomycetes</taxon>
        <taxon>Propionibacteriales</taxon>
        <taxon>Kribbellaceae</taxon>
        <taxon>Kribbella</taxon>
    </lineage>
</organism>
<comment type="caution">
    <text evidence="1">The sequence shown here is derived from an EMBL/GenBank/DDBJ whole genome shotgun (WGS) entry which is preliminary data.</text>
</comment>